<evidence type="ECO:0000256" key="3">
    <source>
        <dbReference type="ARBA" id="ARBA00022692"/>
    </source>
</evidence>
<evidence type="ECO:0000256" key="5">
    <source>
        <dbReference type="ARBA" id="ARBA00022748"/>
    </source>
</evidence>
<dbReference type="GO" id="GO:0017004">
    <property type="term" value="P:cytochrome complex assembly"/>
    <property type="evidence" value="ECO:0007669"/>
    <property type="project" value="UniProtKB-KW"/>
</dbReference>
<dbReference type="InterPro" id="IPR012340">
    <property type="entry name" value="NA-bd_OB-fold"/>
</dbReference>
<evidence type="ECO:0000256" key="10">
    <source>
        <dbReference type="HAMAP-Rule" id="MF_01959"/>
    </source>
</evidence>
<dbReference type="STRING" id="439228.SAMN06295920_102457"/>
<reference evidence="13" key="1">
    <citation type="submission" date="2017-02" db="EMBL/GenBank/DDBJ databases">
        <authorList>
            <person name="Varghese N."/>
            <person name="Submissions S."/>
        </authorList>
    </citation>
    <scope>NUCLEOTIDE SEQUENCE [LARGE SCALE GENOMIC DNA]</scope>
    <source>
        <strain evidence="13">UM2</strain>
    </source>
</reference>
<evidence type="ECO:0000256" key="6">
    <source>
        <dbReference type="ARBA" id="ARBA00022968"/>
    </source>
</evidence>
<evidence type="ECO:0000256" key="1">
    <source>
        <dbReference type="ARBA" id="ARBA00004370"/>
    </source>
</evidence>
<organism evidence="12 13">
    <name type="scientific">Rhizorhabdus histidinilytica</name>
    <dbReference type="NCBI Taxonomy" id="439228"/>
    <lineage>
        <taxon>Bacteria</taxon>
        <taxon>Pseudomonadati</taxon>
        <taxon>Pseudomonadota</taxon>
        <taxon>Alphaproteobacteria</taxon>
        <taxon>Sphingomonadales</taxon>
        <taxon>Sphingomonadaceae</taxon>
        <taxon>Rhizorhabdus</taxon>
    </lineage>
</organism>
<keyword evidence="8 10" id="KW-0408">Iron</keyword>
<dbReference type="NCBIfam" id="NF009727">
    <property type="entry name" value="PRK13254.1-1"/>
    <property type="match status" value="1"/>
</dbReference>
<keyword evidence="6 10" id="KW-0735">Signal-anchor</keyword>
<keyword evidence="5 10" id="KW-0201">Cytochrome c-type biogenesis</keyword>
<evidence type="ECO:0000256" key="7">
    <source>
        <dbReference type="ARBA" id="ARBA00022989"/>
    </source>
</evidence>
<keyword evidence="2 10" id="KW-0349">Heme</keyword>
<dbReference type="Pfam" id="PF03100">
    <property type="entry name" value="CcmE"/>
    <property type="match status" value="1"/>
</dbReference>
<dbReference type="AlphaFoldDB" id="A0A1T5B3U8"/>
<dbReference type="OrthoDB" id="9793584at2"/>
<dbReference type="SUPFAM" id="SSF82093">
    <property type="entry name" value="Heme chaperone CcmE"/>
    <property type="match status" value="1"/>
</dbReference>
<name>A0A1T5B3U8_9SPHN</name>
<dbReference type="GO" id="GO:0005886">
    <property type="term" value="C:plasma membrane"/>
    <property type="evidence" value="ECO:0007669"/>
    <property type="project" value="UniProtKB-SubCell"/>
</dbReference>
<dbReference type="NCBIfam" id="NF009731">
    <property type="entry name" value="PRK13254.1-5"/>
    <property type="match status" value="1"/>
</dbReference>
<dbReference type="Gene3D" id="2.40.50.140">
    <property type="entry name" value="Nucleic acid-binding proteins"/>
    <property type="match status" value="1"/>
</dbReference>
<feature type="binding site" description="covalent" evidence="10 11">
    <location>
        <position position="125"/>
    </location>
    <ligand>
        <name>heme</name>
        <dbReference type="ChEBI" id="CHEBI:30413"/>
    </ligand>
</feature>
<keyword evidence="10" id="KW-1003">Cell membrane</keyword>
<keyword evidence="4 10" id="KW-0479">Metal-binding</keyword>
<proteinExistence type="inferred from homology"/>
<dbReference type="Proteomes" id="UP000189818">
    <property type="component" value="Unassembled WGS sequence"/>
</dbReference>
<keyword evidence="3 10" id="KW-0812">Transmembrane</keyword>
<evidence type="ECO:0000313" key="13">
    <source>
        <dbReference type="Proteomes" id="UP000189818"/>
    </source>
</evidence>
<evidence type="ECO:0000256" key="11">
    <source>
        <dbReference type="PIRSR" id="PIRSR604329-50"/>
    </source>
</evidence>
<gene>
    <name evidence="10" type="primary">ccmE</name>
    <name evidence="10" type="synonym">cycJ</name>
    <name evidence="12" type="ORF">SAMN06295920_102457</name>
</gene>
<dbReference type="GO" id="GO:0017003">
    <property type="term" value="P:protein-heme linkage"/>
    <property type="evidence" value="ECO:0007669"/>
    <property type="project" value="UniProtKB-UniRule"/>
</dbReference>
<protein>
    <recommendedName>
        <fullName evidence="10">Cytochrome c-type biogenesis protein CcmE</fullName>
    </recommendedName>
    <alternativeName>
        <fullName evidence="10">Cytochrome c maturation protein E</fullName>
    </alternativeName>
    <alternativeName>
        <fullName evidence="10">Heme chaperone CcmE</fullName>
    </alternativeName>
</protein>
<keyword evidence="9 10" id="KW-0472">Membrane</keyword>
<comment type="similarity">
    <text evidence="10">Belongs to the CcmE/CycJ family.</text>
</comment>
<accession>A0A1T5B3U8</accession>
<evidence type="ECO:0000256" key="9">
    <source>
        <dbReference type="ARBA" id="ARBA00023136"/>
    </source>
</evidence>
<dbReference type="PANTHER" id="PTHR34128">
    <property type="entry name" value="CYTOCHROME C-TYPE BIOGENESIS PROTEIN CCME HOMOLOG, MITOCHONDRIAL"/>
    <property type="match status" value="1"/>
</dbReference>
<dbReference type="HAMAP" id="MF_01959">
    <property type="entry name" value="CcmE"/>
    <property type="match status" value="1"/>
</dbReference>
<comment type="subcellular location">
    <subcellularLocation>
        <location evidence="10">Cell membrane</location>
        <topology evidence="10">Single-pass type II membrane protein</topology>
    </subcellularLocation>
    <subcellularLocation>
        <location evidence="1">Membrane</location>
    </subcellularLocation>
</comment>
<dbReference type="GO" id="GO:0020037">
    <property type="term" value="F:heme binding"/>
    <property type="evidence" value="ECO:0007669"/>
    <property type="project" value="InterPro"/>
</dbReference>
<dbReference type="NCBIfam" id="NF009729">
    <property type="entry name" value="PRK13254.1-3"/>
    <property type="match status" value="1"/>
</dbReference>
<comment type="function">
    <text evidence="10">Heme chaperone required for the biogenesis of c-type cytochromes. Transiently binds heme delivered by CcmC and transfers the heme to apo-cytochromes in a process facilitated by CcmF and CcmH.</text>
</comment>
<sequence>MALKAKNQRLILALLAVVAIVGAALLAMSALKDQAAYFYTPADAKKDHVEVGRAVRLGGMVQKGSIQREADGVTIRFVVTDNVETVPVRFTGIVPDLFKEDSGVVAEGSFQPDGSFVATNILAKHDERYMPPQVAGEMHKTESLDANGAQQKGTK</sequence>
<feature type="topological domain" description="Extracellular" evidence="10">
    <location>
        <begin position="31"/>
        <end position="155"/>
    </location>
</feature>
<dbReference type="GO" id="GO:0046872">
    <property type="term" value="F:metal ion binding"/>
    <property type="evidence" value="ECO:0007669"/>
    <property type="project" value="UniProtKB-KW"/>
</dbReference>
<keyword evidence="7 10" id="KW-1133">Transmembrane helix</keyword>
<feature type="topological domain" description="Cytoplasmic" evidence="10">
    <location>
        <begin position="1"/>
        <end position="9"/>
    </location>
</feature>
<evidence type="ECO:0000256" key="2">
    <source>
        <dbReference type="ARBA" id="ARBA00022617"/>
    </source>
</evidence>
<evidence type="ECO:0000256" key="8">
    <source>
        <dbReference type="ARBA" id="ARBA00023004"/>
    </source>
</evidence>
<keyword evidence="13" id="KW-1185">Reference proteome</keyword>
<feature type="binding site" description="axial binding residue" evidence="10 11">
    <location>
        <position position="129"/>
    </location>
    <ligand>
        <name>heme</name>
        <dbReference type="ChEBI" id="CHEBI:30413"/>
    </ligand>
    <ligandPart>
        <name>Fe</name>
        <dbReference type="ChEBI" id="CHEBI:18248"/>
    </ligandPart>
</feature>
<dbReference type="InterPro" id="IPR004329">
    <property type="entry name" value="CcmE"/>
</dbReference>
<dbReference type="PANTHER" id="PTHR34128:SF2">
    <property type="entry name" value="CYTOCHROME C-TYPE BIOGENESIS PROTEIN CCME HOMOLOG, MITOCHONDRIAL"/>
    <property type="match status" value="1"/>
</dbReference>
<evidence type="ECO:0000313" key="12">
    <source>
        <dbReference type="EMBL" id="SKB41779.1"/>
    </source>
</evidence>
<evidence type="ECO:0000256" key="4">
    <source>
        <dbReference type="ARBA" id="ARBA00022723"/>
    </source>
</evidence>
<dbReference type="EMBL" id="FUYM01000002">
    <property type="protein sequence ID" value="SKB41779.1"/>
    <property type="molecule type" value="Genomic_DNA"/>
</dbReference>
<dbReference type="InterPro" id="IPR036127">
    <property type="entry name" value="CcmE-like_sf"/>
</dbReference>